<dbReference type="AlphaFoldDB" id="A0A1Y2GQ66"/>
<gene>
    <name evidence="2" type="ORF">BCR41DRAFT_54648</name>
</gene>
<feature type="compositionally biased region" description="Polar residues" evidence="1">
    <location>
        <begin position="88"/>
        <end position="101"/>
    </location>
</feature>
<dbReference type="EMBL" id="MCFF01000017">
    <property type="protein sequence ID" value="ORZ16734.1"/>
    <property type="molecule type" value="Genomic_DNA"/>
</dbReference>
<feature type="compositionally biased region" description="Polar residues" evidence="1">
    <location>
        <begin position="220"/>
        <end position="229"/>
    </location>
</feature>
<keyword evidence="3" id="KW-1185">Reference proteome</keyword>
<evidence type="ECO:0000256" key="1">
    <source>
        <dbReference type="SAM" id="MobiDB-lite"/>
    </source>
</evidence>
<sequence>MLYLLHSKHLAQHFCFVDSATFSRNLAVGIDAFKSSKVLSLTSPSKHLHQPEEGIADLPITSLEHSFRPSTLKDTQLSMPESRESQEMEQTQTLSLLSKQSQMERENASPLSDYDRFGPSEGGHLDRWQTRSNIENPSAHRSHTSPSLQSISASLLPKTSPQSVPKKRRLPSTIRGIKRPSPAMKDTRLDDAFFGNSDSDEELSGVVSNNAAHTALKGTTPGQESSNFGTKAPSCSRRSEQAVDYLTRIVTAMDGEKKSLLSDNHPQLHIINVGSENIFLRRKIND</sequence>
<evidence type="ECO:0000313" key="3">
    <source>
        <dbReference type="Proteomes" id="UP000193648"/>
    </source>
</evidence>
<evidence type="ECO:0000313" key="2">
    <source>
        <dbReference type="EMBL" id="ORZ16734.1"/>
    </source>
</evidence>
<organism evidence="2 3">
    <name type="scientific">Lobosporangium transversale</name>
    <dbReference type="NCBI Taxonomy" id="64571"/>
    <lineage>
        <taxon>Eukaryota</taxon>
        <taxon>Fungi</taxon>
        <taxon>Fungi incertae sedis</taxon>
        <taxon>Mucoromycota</taxon>
        <taxon>Mortierellomycotina</taxon>
        <taxon>Mortierellomycetes</taxon>
        <taxon>Mortierellales</taxon>
        <taxon>Mortierellaceae</taxon>
        <taxon>Lobosporangium</taxon>
    </lineage>
</organism>
<feature type="compositionally biased region" description="Polar residues" evidence="1">
    <location>
        <begin position="69"/>
        <end position="79"/>
    </location>
</feature>
<feature type="region of interest" description="Disordered" evidence="1">
    <location>
        <begin position="69"/>
        <end position="127"/>
    </location>
</feature>
<dbReference type="OrthoDB" id="2434879at2759"/>
<feature type="region of interest" description="Disordered" evidence="1">
    <location>
        <begin position="155"/>
        <end position="196"/>
    </location>
</feature>
<comment type="caution">
    <text evidence="2">The sequence shown here is derived from an EMBL/GenBank/DDBJ whole genome shotgun (WGS) entry which is preliminary data.</text>
</comment>
<dbReference type="InParanoid" id="A0A1Y2GQ66"/>
<feature type="region of interest" description="Disordered" evidence="1">
    <location>
        <begin position="215"/>
        <end position="235"/>
    </location>
</feature>
<feature type="compositionally biased region" description="Basic and acidic residues" evidence="1">
    <location>
        <begin position="102"/>
        <end position="127"/>
    </location>
</feature>
<reference evidence="2 3" key="1">
    <citation type="submission" date="2016-07" db="EMBL/GenBank/DDBJ databases">
        <title>Pervasive Adenine N6-methylation of Active Genes in Fungi.</title>
        <authorList>
            <consortium name="DOE Joint Genome Institute"/>
            <person name="Mondo S.J."/>
            <person name="Dannebaum R.O."/>
            <person name="Kuo R.C."/>
            <person name="Labutti K."/>
            <person name="Haridas S."/>
            <person name="Kuo A."/>
            <person name="Salamov A."/>
            <person name="Ahrendt S.R."/>
            <person name="Lipzen A."/>
            <person name="Sullivan W."/>
            <person name="Andreopoulos W.B."/>
            <person name="Clum A."/>
            <person name="Lindquist E."/>
            <person name="Daum C."/>
            <person name="Ramamoorthy G.K."/>
            <person name="Gryganskyi A."/>
            <person name="Culley D."/>
            <person name="Magnuson J.K."/>
            <person name="James T.Y."/>
            <person name="O'Malley M.A."/>
            <person name="Stajich J.E."/>
            <person name="Spatafora J.W."/>
            <person name="Visel A."/>
            <person name="Grigoriev I.V."/>
        </authorList>
    </citation>
    <scope>NUCLEOTIDE SEQUENCE [LARGE SCALE GENOMIC DNA]</scope>
    <source>
        <strain evidence="2 3">NRRL 3116</strain>
    </source>
</reference>
<name>A0A1Y2GQ66_9FUNG</name>
<dbReference type="RefSeq" id="XP_021881669.1">
    <property type="nucleotide sequence ID" value="XM_022030900.1"/>
</dbReference>
<protein>
    <submittedName>
        <fullName evidence="2">Uncharacterized protein</fullName>
    </submittedName>
</protein>
<dbReference type="GeneID" id="33572741"/>
<accession>A0A1Y2GQ66</accession>
<proteinExistence type="predicted"/>
<dbReference type="Proteomes" id="UP000193648">
    <property type="component" value="Unassembled WGS sequence"/>
</dbReference>